<name>A0ABS8UWW9_DATST</name>
<dbReference type="SUPFAM" id="SSF50630">
    <property type="entry name" value="Acid proteases"/>
    <property type="match status" value="1"/>
</dbReference>
<evidence type="ECO:0000313" key="2">
    <source>
        <dbReference type="EMBL" id="MCD9639258.1"/>
    </source>
</evidence>
<reference evidence="2 3" key="1">
    <citation type="journal article" date="2021" name="BMC Genomics">
        <title>Datura genome reveals duplications of psychoactive alkaloid biosynthetic genes and high mutation rate following tissue culture.</title>
        <authorList>
            <person name="Rajewski A."/>
            <person name="Carter-House D."/>
            <person name="Stajich J."/>
            <person name="Litt A."/>
        </authorList>
    </citation>
    <scope>NUCLEOTIDE SEQUENCE [LARGE SCALE GENOMIC DNA]</scope>
    <source>
        <strain evidence="2">AR-01</strain>
    </source>
</reference>
<dbReference type="InterPro" id="IPR001461">
    <property type="entry name" value="Aspartic_peptidase_A1"/>
</dbReference>
<gene>
    <name evidence="2" type="ORF">HAX54_023666</name>
</gene>
<dbReference type="PANTHER" id="PTHR13683">
    <property type="entry name" value="ASPARTYL PROTEASES"/>
    <property type="match status" value="1"/>
</dbReference>
<dbReference type="InterPro" id="IPR032799">
    <property type="entry name" value="TAXi_C"/>
</dbReference>
<comment type="caution">
    <text evidence="2">The sequence shown here is derived from an EMBL/GenBank/DDBJ whole genome shotgun (WGS) entry which is preliminary data.</text>
</comment>
<organism evidence="2 3">
    <name type="scientific">Datura stramonium</name>
    <name type="common">Jimsonweed</name>
    <name type="synonym">Common thornapple</name>
    <dbReference type="NCBI Taxonomy" id="4076"/>
    <lineage>
        <taxon>Eukaryota</taxon>
        <taxon>Viridiplantae</taxon>
        <taxon>Streptophyta</taxon>
        <taxon>Embryophyta</taxon>
        <taxon>Tracheophyta</taxon>
        <taxon>Spermatophyta</taxon>
        <taxon>Magnoliopsida</taxon>
        <taxon>eudicotyledons</taxon>
        <taxon>Gunneridae</taxon>
        <taxon>Pentapetalae</taxon>
        <taxon>asterids</taxon>
        <taxon>lamiids</taxon>
        <taxon>Solanales</taxon>
        <taxon>Solanaceae</taxon>
        <taxon>Solanoideae</taxon>
        <taxon>Datureae</taxon>
        <taxon>Datura</taxon>
    </lineage>
</organism>
<dbReference type="PANTHER" id="PTHR13683:SF891">
    <property type="entry name" value="PROTEIN ASPARTIC PROTEASE IN GUARD CELL 2-LIKE"/>
    <property type="match status" value="1"/>
</dbReference>
<dbReference type="Proteomes" id="UP000823775">
    <property type="component" value="Unassembled WGS sequence"/>
</dbReference>
<dbReference type="InterPro" id="IPR001969">
    <property type="entry name" value="Aspartic_peptidase_AS"/>
</dbReference>
<sequence length="288" mass="33000">MSLDPTKLPDPAMPSYTFTIYHRDVFEKSKFKDYDSLIESRLARCHARASYLASVHEPKNGARGGEMRELVPKSTDTHFASGDSTYSGIVGLGRDVQYSLPSQFGGNIMSMRLPTFGSGKGSVLSFHTSKFPRATSAKLLLNYVWPSFYYVNLYKVFINDKEVGVSPSWWNFKQDMRGGIIVDTGTTLSYFPHDFYIIFRYIFRAEVRDIPMVETPVKPFDTCYREDPSGRDLYFPSVKLYFGSLKSSTMLLLAQERVIIHYRGLYCLDFVGWNRDKSESAPRCRINF</sequence>
<feature type="domain" description="Xylanase inhibitor C-terminal" evidence="1">
    <location>
        <begin position="149"/>
        <end position="273"/>
    </location>
</feature>
<dbReference type="Gene3D" id="2.40.70.10">
    <property type="entry name" value="Acid Proteases"/>
    <property type="match status" value="1"/>
</dbReference>
<dbReference type="Pfam" id="PF14541">
    <property type="entry name" value="TAXi_C"/>
    <property type="match status" value="1"/>
</dbReference>
<dbReference type="PROSITE" id="PS00141">
    <property type="entry name" value="ASP_PROTEASE"/>
    <property type="match status" value="1"/>
</dbReference>
<keyword evidence="3" id="KW-1185">Reference proteome</keyword>
<evidence type="ECO:0000259" key="1">
    <source>
        <dbReference type="Pfam" id="PF14541"/>
    </source>
</evidence>
<dbReference type="InterPro" id="IPR021109">
    <property type="entry name" value="Peptidase_aspartic_dom_sf"/>
</dbReference>
<proteinExistence type="predicted"/>
<accession>A0ABS8UWW9</accession>
<protein>
    <recommendedName>
        <fullName evidence="1">Xylanase inhibitor C-terminal domain-containing protein</fullName>
    </recommendedName>
</protein>
<dbReference type="EMBL" id="JACEIK010002876">
    <property type="protein sequence ID" value="MCD9639258.1"/>
    <property type="molecule type" value="Genomic_DNA"/>
</dbReference>
<evidence type="ECO:0000313" key="3">
    <source>
        <dbReference type="Proteomes" id="UP000823775"/>
    </source>
</evidence>